<evidence type="ECO:0000256" key="1">
    <source>
        <dbReference type="ARBA" id="ARBA00004651"/>
    </source>
</evidence>
<dbReference type="OrthoDB" id="9785836at2"/>
<comment type="similarity">
    <text evidence="7">Belongs to the binding-protein-dependent transport system permease family.</text>
</comment>
<proteinExistence type="inferred from homology"/>
<dbReference type="PANTHER" id="PTHR43227:SF11">
    <property type="entry name" value="BLL4140 PROTEIN"/>
    <property type="match status" value="1"/>
</dbReference>
<keyword evidence="5 7" id="KW-1133">Transmembrane helix</keyword>
<reference evidence="9 10" key="1">
    <citation type="submission" date="2018-05" db="EMBL/GenBank/DDBJ databases">
        <title>Paenibacillus flagellatus sp. nov., isolated from selenium mineral soil.</title>
        <authorList>
            <person name="Dai X."/>
        </authorList>
    </citation>
    <scope>NUCLEOTIDE SEQUENCE [LARGE SCALE GENOMIC DNA]</scope>
    <source>
        <strain evidence="9 10">DXL2</strain>
    </source>
</reference>
<evidence type="ECO:0000256" key="2">
    <source>
        <dbReference type="ARBA" id="ARBA00022448"/>
    </source>
</evidence>
<dbReference type="PROSITE" id="PS50928">
    <property type="entry name" value="ABC_TM1"/>
    <property type="match status" value="1"/>
</dbReference>
<name>A0A2V5KE48_9BACL</name>
<keyword evidence="10" id="KW-1185">Reference proteome</keyword>
<evidence type="ECO:0000313" key="10">
    <source>
        <dbReference type="Proteomes" id="UP000247476"/>
    </source>
</evidence>
<accession>A0A2V5KE48</accession>
<feature type="transmembrane region" description="Helical" evidence="7">
    <location>
        <begin position="137"/>
        <end position="162"/>
    </location>
</feature>
<gene>
    <name evidence="9" type="ORF">DLM86_04915</name>
</gene>
<dbReference type="CDD" id="cd06261">
    <property type="entry name" value="TM_PBP2"/>
    <property type="match status" value="1"/>
</dbReference>
<evidence type="ECO:0000256" key="5">
    <source>
        <dbReference type="ARBA" id="ARBA00022989"/>
    </source>
</evidence>
<keyword evidence="3" id="KW-1003">Cell membrane</keyword>
<feature type="transmembrane region" description="Helical" evidence="7">
    <location>
        <begin position="227"/>
        <end position="253"/>
    </location>
</feature>
<evidence type="ECO:0000313" key="9">
    <source>
        <dbReference type="EMBL" id="PYI56323.1"/>
    </source>
</evidence>
<dbReference type="Gene3D" id="1.10.3720.10">
    <property type="entry name" value="MetI-like"/>
    <property type="match status" value="1"/>
</dbReference>
<feature type="transmembrane region" description="Helical" evidence="7">
    <location>
        <begin position="285"/>
        <end position="310"/>
    </location>
</feature>
<feature type="transmembrane region" description="Helical" evidence="7">
    <location>
        <begin position="182"/>
        <end position="206"/>
    </location>
</feature>
<dbReference type="InterPro" id="IPR000515">
    <property type="entry name" value="MetI-like"/>
</dbReference>
<evidence type="ECO:0000256" key="7">
    <source>
        <dbReference type="RuleBase" id="RU363032"/>
    </source>
</evidence>
<feature type="transmembrane region" description="Helical" evidence="7">
    <location>
        <begin position="95"/>
        <end position="116"/>
    </location>
</feature>
<dbReference type="InterPro" id="IPR035906">
    <property type="entry name" value="MetI-like_sf"/>
</dbReference>
<keyword evidence="2 7" id="KW-0813">Transport</keyword>
<keyword evidence="6 7" id="KW-0472">Membrane</keyword>
<evidence type="ECO:0000256" key="3">
    <source>
        <dbReference type="ARBA" id="ARBA00022475"/>
    </source>
</evidence>
<organism evidence="9 10">
    <name type="scientific">Paenibacillus flagellatus</name>
    <dbReference type="NCBI Taxonomy" id="2211139"/>
    <lineage>
        <taxon>Bacteria</taxon>
        <taxon>Bacillati</taxon>
        <taxon>Bacillota</taxon>
        <taxon>Bacilli</taxon>
        <taxon>Bacillales</taxon>
        <taxon>Paenibacillaceae</taxon>
        <taxon>Paenibacillus</taxon>
    </lineage>
</organism>
<feature type="domain" description="ABC transmembrane type-1" evidence="8">
    <location>
        <begin position="91"/>
        <end position="306"/>
    </location>
</feature>
<dbReference type="GO" id="GO:0005886">
    <property type="term" value="C:plasma membrane"/>
    <property type="evidence" value="ECO:0007669"/>
    <property type="project" value="UniProtKB-SubCell"/>
</dbReference>
<comment type="caution">
    <text evidence="9">The sequence shown here is derived from an EMBL/GenBank/DDBJ whole genome shotgun (WGS) entry which is preliminary data.</text>
</comment>
<evidence type="ECO:0000256" key="6">
    <source>
        <dbReference type="ARBA" id="ARBA00023136"/>
    </source>
</evidence>
<dbReference type="SUPFAM" id="SSF161098">
    <property type="entry name" value="MetI-like"/>
    <property type="match status" value="1"/>
</dbReference>
<comment type="subcellular location">
    <subcellularLocation>
        <location evidence="1 7">Cell membrane</location>
        <topology evidence="1 7">Multi-pass membrane protein</topology>
    </subcellularLocation>
</comment>
<feature type="transmembrane region" description="Helical" evidence="7">
    <location>
        <begin position="30"/>
        <end position="49"/>
    </location>
</feature>
<dbReference type="Proteomes" id="UP000247476">
    <property type="component" value="Unassembled WGS sequence"/>
</dbReference>
<dbReference type="PANTHER" id="PTHR43227">
    <property type="entry name" value="BLL4140 PROTEIN"/>
    <property type="match status" value="1"/>
</dbReference>
<evidence type="ECO:0000256" key="4">
    <source>
        <dbReference type="ARBA" id="ARBA00022692"/>
    </source>
</evidence>
<sequence>MERIANGAMSENRARTSLRRRALGGWYRNWRLYVLLAPVIVYFIVFHYVPMYGVQIAFKNFIAVEGITGSPWVGFAHFERFFNSYYFWRLLRNTIGISLYELAVSFPVPIVLALMLNELRQEAFKRFVQTVTYAPHFLSTVVLVGIVALFLSPHGGLVNHVLQWFGIGPIGFMTEPGWFKTIFVLSGVWQQMGWSSIIYLAALAAVDPQQHEAAIMDGASRLQRVIHVNLPSIMPTIVILLILNMGSIMSVGFEKVYLMQNSKNIEASDVISTYVYQTGIIGSQFSYAAAISLFNSVINFVLLVGVNAAARRMNETSLW</sequence>
<keyword evidence="4 7" id="KW-0812">Transmembrane</keyword>
<evidence type="ECO:0000259" key="8">
    <source>
        <dbReference type="PROSITE" id="PS50928"/>
    </source>
</evidence>
<protein>
    <submittedName>
        <fullName evidence="9">Sugar ABC transporter permease</fullName>
    </submittedName>
</protein>
<dbReference type="InterPro" id="IPR050809">
    <property type="entry name" value="UgpAE/MalFG_permease"/>
</dbReference>
<dbReference type="Pfam" id="PF00528">
    <property type="entry name" value="BPD_transp_1"/>
    <property type="match status" value="1"/>
</dbReference>
<dbReference type="EMBL" id="QJVJ01000002">
    <property type="protein sequence ID" value="PYI56323.1"/>
    <property type="molecule type" value="Genomic_DNA"/>
</dbReference>
<dbReference type="AlphaFoldDB" id="A0A2V5KE48"/>
<dbReference type="GO" id="GO:0055085">
    <property type="term" value="P:transmembrane transport"/>
    <property type="evidence" value="ECO:0007669"/>
    <property type="project" value="InterPro"/>
</dbReference>